<organism evidence="1">
    <name type="scientific">freshwater metagenome</name>
    <dbReference type="NCBI Taxonomy" id="449393"/>
    <lineage>
        <taxon>unclassified sequences</taxon>
        <taxon>metagenomes</taxon>
        <taxon>ecological metagenomes</taxon>
    </lineage>
</organism>
<proteinExistence type="predicted"/>
<gene>
    <name evidence="1" type="ORF">UFOPK2766_02027</name>
</gene>
<sequence>MSFGNLLWAIELHALGVTEVVVTGDRADLVEVVQRRFDPGSIIAWGEPGTGPLWEGRSATGSDGLAYVCRNHACGTPAASAAELQAQLDS</sequence>
<accession>A0A6J6UH89</accession>
<dbReference type="EMBL" id="CAEZYU010000125">
    <property type="protein sequence ID" value="CAB4757789.1"/>
    <property type="molecule type" value="Genomic_DNA"/>
</dbReference>
<dbReference type="AlphaFoldDB" id="A0A6J6UH89"/>
<name>A0A6J6UH89_9ZZZZ</name>
<evidence type="ECO:0000313" key="1">
    <source>
        <dbReference type="EMBL" id="CAB4757789.1"/>
    </source>
</evidence>
<reference evidence="1" key="1">
    <citation type="submission" date="2020-05" db="EMBL/GenBank/DDBJ databases">
        <authorList>
            <person name="Chiriac C."/>
            <person name="Salcher M."/>
            <person name="Ghai R."/>
            <person name="Kavagutti S V."/>
        </authorList>
    </citation>
    <scope>NUCLEOTIDE SEQUENCE</scope>
</reference>
<protein>
    <submittedName>
        <fullName evidence="1">Unannotated protein</fullName>
    </submittedName>
</protein>